<dbReference type="SMART" id="SM00849">
    <property type="entry name" value="Lactamase_B"/>
    <property type="match status" value="1"/>
</dbReference>
<dbReference type="InterPro" id="IPR036866">
    <property type="entry name" value="RibonucZ/Hydroxyglut_hydro"/>
</dbReference>
<dbReference type="AlphaFoldDB" id="A0A845L625"/>
<dbReference type="GO" id="GO:0042781">
    <property type="term" value="F:3'-tRNA processing endoribonuclease activity"/>
    <property type="evidence" value="ECO:0007669"/>
    <property type="project" value="TreeGrafter"/>
</dbReference>
<dbReference type="CDD" id="cd16272">
    <property type="entry name" value="RNaseZ_MBL-fold"/>
    <property type="match status" value="1"/>
</dbReference>
<dbReference type="Proteomes" id="UP000463470">
    <property type="component" value="Unassembled WGS sequence"/>
</dbReference>
<evidence type="ECO:0000313" key="3">
    <source>
        <dbReference type="EMBL" id="MZP28381.1"/>
    </source>
</evidence>
<keyword evidence="3" id="KW-0378">Hydrolase</keyword>
<dbReference type="PANTHER" id="PTHR46018">
    <property type="entry name" value="ZINC PHOSPHODIESTERASE ELAC PROTEIN 1"/>
    <property type="match status" value="1"/>
</dbReference>
<reference evidence="3 4" key="1">
    <citation type="submission" date="2020-01" db="EMBL/GenBank/DDBJ databases">
        <title>Whole-genome sequence of Heliobacterium undosum DSM 13378.</title>
        <authorList>
            <person name="Kyndt J.A."/>
            <person name="Meyer T.E."/>
        </authorList>
    </citation>
    <scope>NUCLEOTIDE SEQUENCE [LARGE SCALE GENOMIC DNA]</scope>
    <source>
        <strain evidence="3 4">DSM 13378</strain>
    </source>
</reference>
<keyword evidence="4" id="KW-1185">Reference proteome</keyword>
<organism evidence="3 4">
    <name type="scientific">Heliomicrobium undosum</name>
    <dbReference type="NCBI Taxonomy" id="121734"/>
    <lineage>
        <taxon>Bacteria</taxon>
        <taxon>Bacillati</taxon>
        <taxon>Bacillota</taxon>
        <taxon>Clostridia</taxon>
        <taxon>Eubacteriales</taxon>
        <taxon>Heliobacteriaceae</taxon>
        <taxon>Heliomicrobium</taxon>
    </lineage>
</organism>
<gene>
    <name evidence="3" type="ORF">GTO91_01420</name>
</gene>
<dbReference type="EMBL" id="WXEY01000001">
    <property type="protein sequence ID" value="MZP28381.1"/>
    <property type="molecule type" value="Genomic_DNA"/>
</dbReference>
<proteinExistence type="predicted"/>
<evidence type="ECO:0000256" key="1">
    <source>
        <dbReference type="ARBA" id="ARBA00022759"/>
    </source>
</evidence>
<protein>
    <submittedName>
        <fullName evidence="3">MBL fold metallo-hydrolase</fullName>
    </submittedName>
</protein>
<evidence type="ECO:0000259" key="2">
    <source>
        <dbReference type="SMART" id="SM00849"/>
    </source>
</evidence>
<dbReference type="Pfam" id="PF23023">
    <property type="entry name" value="Anti-Pycsar_Apyc1"/>
    <property type="match status" value="1"/>
</dbReference>
<name>A0A845L625_9FIRM</name>
<dbReference type="PANTHER" id="PTHR46018:SF2">
    <property type="entry name" value="ZINC PHOSPHODIESTERASE ELAC PROTEIN 1"/>
    <property type="match status" value="1"/>
</dbReference>
<accession>A0A845L625</accession>
<sequence length="263" mass="28909">MFRITFFGTGNGLSYPNRENTFFLAQYLPAGDAYLVDCGGAPWPKLVKAGVRPEDLGAILITHGHPDHTYGLPALIQSLWLAGRKKLLPIYCPAGARNIVQGLLDLFELTTKPNMFPIEFREQPLDEKETEALREGSLTVSTFPAIHGIPTMGVSFLDESKEGPEKSPIKVVYSADTVYNPLLETVGLGANCLIHECNGADEAAGKHSSLHDVVRLMEKTDPKQVVIVHLTEGEGYERLMAQYGLTQPRFIIAEDGMSIRVTQ</sequence>
<dbReference type="Gene3D" id="3.60.15.10">
    <property type="entry name" value="Ribonuclease Z/Hydroxyacylglutathione hydrolase-like"/>
    <property type="match status" value="1"/>
</dbReference>
<dbReference type="InterPro" id="IPR001279">
    <property type="entry name" value="Metallo-B-lactamas"/>
</dbReference>
<keyword evidence="1" id="KW-0255">Endonuclease</keyword>
<dbReference type="RefSeq" id="WP_161253707.1">
    <property type="nucleotide sequence ID" value="NZ_WXEY01000001.1"/>
</dbReference>
<feature type="domain" description="Metallo-beta-lactamase" evidence="2">
    <location>
        <begin position="18"/>
        <end position="229"/>
    </location>
</feature>
<dbReference type="OrthoDB" id="9800940at2"/>
<dbReference type="SUPFAM" id="SSF56281">
    <property type="entry name" value="Metallo-hydrolase/oxidoreductase"/>
    <property type="match status" value="1"/>
</dbReference>
<evidence type="ECO:0000313" key="4">
    <source>
        <dbReference type="Proteomes" id="UP000463470"/>
    </source>
</evidence>
<comment type="caution">
    <text evidence="3">The sequence shown here is derived from an EMBL/GenBank/DDBJ whole genome shotgun (WGS) entry which is preliminary data.</text>
</comment>
<keyword evidence="1" id="KW-0540">Nuclease</keyword>